<dbReference type="EMBL" id="VDEP01000486">
    <property type="protein sequence ID" value="KAA1070051.1"/>
    <property type="molecule type" value="Genomic_DNA"/>
</dbReference>
<feature type="compositionally biased region" description="Basic and acidic residues" evidence="1">
    <location>
        <begin position="152"/>
        <end position="164"/>
    </location>
</feature>
<dbReference type="Proteomes" id="UP000324748">
    <property type="component" value="Unassembled WGS sequence"/>
</dbReference>
<keyword evidence="4" id="KW-1185">Reference proteome</keyword>
<gene>
    <name evidence="3" type="ORF">PGT21_001165</name>
    <name evidence="2" type="ORF">PGTUg99_005262</name>
</gene>
<reference evidence="4 5" key="1">
    <citation type="submission" date="2019-05" db="EMBL/GenBank/DDBJ databases">
        <title>Emergence of the Ug99 lineage of the wheat stem rust pathogen through somatic hybridization.</title>
        <authorList>
            <person name="Li F."/>
            <person name="Upadhyaya N.M."/>
            <person name="Sperschneider J."/>
            <person name="Matny O."/>
            <person name="Nguyen-Phuc H."/>
            <person name="Mago R."/>
            <person name="Raley C."/>
            <person name="Miller M.E."/>
            <person name="Silverstein K.A.T."/>
            <person name="Henningsen E."/>
            <person name="Hirsch C.D."/>
            <person name="Visser B."/>
            <person name="Pretorius Z.A."/>
            <person name="Steffenson B.J."/>
            <person name="Schwessinger B."/>
            <person name="Dodds P.N."/>
            <person name="Figueroa M."/>
        </authorList>
    </citation>
    <scope>NUCLEOTIDE SEQUENCE [LARGE SCALE GENOMIC DNA]</scope>
    <source>
        <strain evidence="3">21-0</strain>
        <strain evidence="2 5">Ug99</strain>
    </source>
</reference>
<feature type="compositionally biased region" description="Low complexity" evidence="1">
    <location>
        <begin position="140"/>
        <end position="151"/>
    </location>
</feature>
<feature type="region of interest" description="Disordered" evidence="1">
    <location>
        <begin position="84"/>
        <end position="200"/>
    </location>
</feature>
<feature type="compositionally biased region" description="Low complexity" evidence="1">
    <location>
        <begin position="175"/>
        <end position="190"/>
    </location>
</feature>
<dbReference type="AlphaFoldDB" id="A0A5B0M0G6"/>
<comment type="caution">
    <text evidence="2">The sequence shown here is derived from an EMBL/GenBank/DDBJ whole genome shotgun (WGS) entry which is preliminary data.</text>
</comment>
<accession>A0A5B0M0G6</accession>
<proteinExistence type="predicted"/>
<evidence type="ECO:0000313" key="2">
    <source>
        <dbReference type="EMBL" id="KAA1070051.1"/>
    </source>
</evidence>
<feature type="compositionally biased region" description="Polar residues" evidence="1">
    <location>
        <begin position="94"/>
        <end position="123"/>
    </location>
</feature>
<protein>
    <submittedName>
        <fullName evidence="2">Uncharacterized protein</fullName>
    </submittedName>
</protein>
<evidence type="ECO:0000313" key="5">
    <source>
        <dbReference type="Proteomes" id="UP000325313"/>
    </source>
</evidence>
<feature type="compositionally biased region" description="Basic and acidic residues" evidence="1">
    <location>
        <begin position="255"/>
        <end position="266"/>
    </location>
</feature>
<evidence type="ECO:0000313" key="3">
    <source>
        <dbReference type="EMBL" id="KAA1071250.1"/>
    </source>
</evidence>
<feature type="region of interest" description="Disordered" evidence="1">
    <location>
        <begin position="250"/>
        <end position="278"/>
    </location>
</feature>
<evidence type="ECO:0000313" key="4">
    <source>
        <dbReference type="Proteomes" id="UP000324748"/>
    </source>
</evidence>
<evidence type="ECO:0000256" key="1">
    <source>
        <dbReference type="SAM" id="MobiDB-lite"/>
    </source>
</evidence>
<organism evidence="2 5">
    <name type="scientific">Puccinia graminis f. sp. tritici</name>
    <dbReference type="NCBI Taxonomy" id="56615"/>
    <lineage>
        <taxon>Eukaryota</taxon>
        <taxon>Fungi</taxon>
        <taxon>Dikarya</taxon>
        <taxon>Basidiomycota</taxon>
        <taxon>Pucciniomycotina</taxon>
        <taxon>Pucciniomycetes</taxon>
        <taxon>Pucciniales</taxon>
        <taxon>Pucciniaceae</taxon>
        <taxon>Puccinia</taxon>
    </lineage>
</organism>
<name>A0A5B0M0G6_PUCGR</name>
<sequence>MSTTQLLPQFHCVLILQRPMILESIMRIPHYHSDADSYASQHALRLRPPTRMVILMNSISPHHTQQNLKILLISDIEAATSDQGHQSIHHIDSTQDQSLNKSVHQEENYMSDQDQQKKSFNLSDHQEPTADDDEYTTPKLSGTLQGLGSSTSDDRASTSDRRNNVEVQSLLVPAQSKQSTQSSHSHTRTQYNQTKELPPDVPQERIPEVLQCLIQISRQKKARITKLYDAMQTRQIAKAMQKSCNAKHFPPISPDTHHPTAKLESKHHVRKKGKANVKADQIASLPCTSPTLLFSEGLAPSSL</sequence>
<dbReference type="EMBL" id="VSWC01000170">
    <property type="protein sequence ID" value="KAA1071250.1"/>
    <property type="molecule type" value="Genomic_DNA"/>
</dbReference>
<dbReference type="Proteomes" id="UP000325313">
    <property type="component" value="Unassembled WGS sequence"/>
</dbReference>